<comment type="caution">
    <text evidence="2">The sequence shown here is derived from an EMBL/GenBank/DDBJ whole genome shotgun (WGS) entry which is preliminary data.</text>
</comment>
<dbReference type="EMBL" id="JAELUQ010000003">
    <property type="protein sequence ID" value="KAG7417476.1"/>
    <property type="molecule type" value="Genomic_DNA"/>
</dbReference>
<feature type="region of interest" description="Disordered" evidence="1">
    <location>
        <begin position="134"/>
        <end position="153"/>
    </location>
</feature>
<evidence type="ECO:0000256" key="1">
    <source>
        <dbReference type="SAM" id="MobiDB-lite"/>
    </source>
</evidence>
<name>A0A8J5P2T4_FUSOX</name>
<dbReference type="AlphaFoldDB" id="A0A8J5P2T4"/>
<accession>A0A8J5P2T4</accession>
<proteinExistence type="predicted"/>
<protein>
    <submittedName>
        <fullName evidence="2">Uncharacterized protein</fullName>
    </submittedName>
</protein>
<evidence type="ECO:0000313" key="3">
    <source>
        <dbReference type="Proteomes" id="UP000694050"/>
    </source>
</evidence>
<dbReference type="Proteomes" id="UP000694050">
    <property type="component" value="Unassembled WGS sequence"/>
</dbReference>
<organism evidence="2 3">
    <name type="scientific">Fusarium oxysporum f. sp. rapae</name>
    <dbReference type="NCBI Taxonomy" id="485398"/>
    <lineage>
        <taxon>Eukaryota</taxon>
        <taxon>Fungi</taxon>
        <taxon>Dikarya</taxon>
        <taxon>Ascomycota</taxon>
        <taxon>Pezizomycotina</taxon>
        <taxon>Sordariomycetes</taxon>
        <taxon>Hypocreomycetidae</taxon>
        <taxon>Hypocreales</taxon>
        <taxon>Nectriaceae</taxon>
        <taxon>Fusarium</taxon>
        <taxon>Fusarium oxysporum species complex</taxon>
    </lineage>
</organism>
<gene>
    <name evidence="2" type="ORF">Forpe1208_v004006</name>
</gene>
<sequence>MSISQNTKKTHDNVWAHGSLAYRVRHDIDFAETLNEKFLDSILKHESLGVWIRISISQTKEALEKYNNLAPMEDAKQTTRSDLKAIINRKQHERSLDACWKTLITCHSSLLAVIAIMSQFELVDIPNKIAASKDRKNSPRACSMPPSALNPKV</sequence>
<reference evidence="2" key="1">
    <citation type="submission" date="2021-04" db="EMBL/GenBank/DDBJ databases">
        <title>First draft genome resource for Brassicaceae pathogens Fusarium oxysporum f. sp. raphani and Fusarium oxysporum f. sp. rapae.</title>
        <authorList>
            <person name="Asai S."/>
        </authorList>
    </citation>
    <scope>NUCLEOTIDE SEQUENCE</scope>
    <source>
        <strain evidence="2">Tf1208</strain>
    </source>
</reference>
<evidence type="ECO:0000313" key="2">
    <source>
        <dbReference type="EMBL" id="KAG7417476.1"/>
    </source>
</evidence>